<gene>
    <name evidence="11" type="ORF">PENTCL1PPCAC_13806</name>
</gene>
<feature type="region of interest" description="Disordered" evidence="10">
    <location>
        <begin position="1"/>
        <end position="32"/>
    </location>
</feature>
<dbReference type="InterPro" id="IPR023392">
    <property type="entry name" value="Tom20_dom_sf"/>
</dbReference>
<evidence type="ECO:0000256" key="3">
    <source>
        <dbReference type="ARBA" id="ARBA00022448"/>
    </source>
</evidence>
<dbReference type="GO" id="GO:0006886">
    <property type="term" value="P:intracellular protein transport"/>
    <property type="evidence" value="ECO:0007669"/>
    <property type="project" value="InterPro"/>
</dbReference>
<comment type="similarity">
    <text evidence="2">Belongs to the Tom20 family.</text>
</comment>
<dbReference type="Proteomes" id="UP001432027">
    <property type="component" value="Unassembled WGS sequence"/>
</dbReference>
<keyword evidence="8" id="KW-0496">Mitochondrion</keyword>
<keyword evidence="3" id="KW-0813">Transport</keyword>
<evidence type="ECO:0000256" key="7">
    <source>
        <dbReference type="ARBA" id="ARBA00022989"/>
    </source>
</evidence>
<keyword evidence="4" id="KW-0812">Transmembrane</keyword>
<protein>
    <submittedName>
        <fullName evidence="11">Uncharacterized protein</fullName>
    </submittedName>
</protein>
<dbReference type="Pfam" id="PF02064">
    <property type="entry name" value="MAS20"/>
    <property type="match status" value="1"/>
</dbReference>
<dbReference type="GO" id="GO:0006605">
    <property type="term" value="P:protein targeting"/>
    <property type="evidence" value="ECO:0007669"/>
    <property type="project" value="InterPro"/>
</dbReference>
<keyword evidence="7" id="KW-1133">Transmembrane helix</keyword>
<keyword evidence="9" id="KW-0472">Membrane</keyword>
<evidence type="ECO:0000256" key="9">
    <source>
        <dbReference type="ARBA" id="ARBA00023136"/>
    </source>
</evidence>
<evidence type="ECO:0000256" key="4">
    <source>
        <dbReference type="ARBA" id="ARBA00022692"/>
    </source>
</evidence>
<feature type="non-terminal residue" evidence="11">
    <location>
        <position position="1"/>
    </location>
</feature>
<evidence type="ECO:0000313" key="11">
    <source>
        <dbReference type="EMBL" id="GMS91631.1"/>
    </source>
</evidence>
<evidence type="ECO:0000256" key="6">
    <source>
        <dbReference type="ARBA" id="ARBA00022927"/>
    </source>
</evidence>
<dbReference type="GO" id="GO:0030943">
    <property type="term" value="F:mitochondrion targeting sequence binding"/>
    <property type="evidence" value="ECO:0007669"/>
    <property type="project" value="TreeGrafter"/>
</dbReference>
<comment type="caution">
    <text evidence="11">The sequence shown here is derived from an EMBL/GenBank/DDBJ whole genome shotgun (WGS) entry which is preliminary data.</text>
</comment>
<accession>A0AAV5T7R9</accession>
<comment type="subcellular location">
    <subcellularLocation>
        <location evidence="1">Mitochondrion outer membrane</location>
        <topology evidence="1">Single-pass membrane protein</topology>
    </subcellularLocation>
</comment>
<sequence length="224" mass="24679">YKDKIRQKRRENAASRSIIRRGTSKSNVDVSNPLKPTDMQSFFLEEVRLGEGLMDAGSLEEGAEHIANAVINSGHGNQLLSIVQQAIPPDHFALVLEKLPSNKQRLSPSADILEQVTHEERPPVVFTVCPPDEDEDTVFDGLIDPHDLLLHDPLPHLLAPYLDDDDESCRGYCRSPSGLTRSISEGGVHVANPGLARCGTRCARPYSAISIVRAVFSSHFIPRL</sequence>
<dbReference type="GO" id="GO:0005742">
    <property type="term" value="C:mitochondrial outer membrane translocase complex"/>
    <property type="evidence" value="ECO:0007669"/>
    <property type="project" value="InterPro"/>
</dbReference>
<evidence type="ECO:0000313" key="12">
    <source>
        <dbReference type="Proteomes" id="UP001432027"/>
    </source>
</evidence>
<dbReference type="PANTHER" id="PTHR12430:SF0">
    <property type="entry name" value="TRANSLOCASE OF OUTER MITOCHONDRIAL MEMBRANE 20"/>
    <property type="match status" value="1"/>
</dbReference>
<name>A0AAV5T7R9_9BILA</name>
<evidence type="ECO:0000256" key="5">
    <source>
        <dbReference type="ARBA" id="ARBA00022787"/>
    </source>
</evidence>
<evidence type="ECO:0000256" key="10">
    <source>
        <dbReference type="SAM" id="MobiDB-lite"/>
    </source>
</evidence>
<keyword evidence="6" id="KW-0653">Protein transport</keyword>
<organism evidence="11 12">
    <name type="scientific">Pristionchus entomophagus</name>
    <dbReference type="NCBI Taxonomy" id="358040"/>
    <lineage>
        <taxon>Eukaryota</taxon>
        <taxon>Metazoa</taxon>
        <taxon>Ecdysozoa</taxon>
        <taxon>Nematoda</taxon>
        <taxon>Chromadorea</taxon>
        <taxon>Rhabditida</taxon>
        <taxon>Rhabditina</taxon>
        <taxon>Diplogasteromorpha</taxon>
        <taxon>Diplogasteroidea</taxon>
        <taxon>Neodiplogasteridae</taxon>
        <taxon>Pristionchus</taxon>
    </lineage>
</organism>
<reference evidence="11" key="1">
    <citation type="submission" date="2023-10" db="EMBL/GenBank/DDBJ databases">
        <title>Genome assembly of Pristionchus species.</title>
        <authorList>
            <person name="Yoshida K."/>
            <person name="Sommer R.J."/>
        </authorList>
    </citation>
    <scope>NUCLEOTIDE SEQUENCE</scope>
    <source>
        <strain evidence="11">RS0144</strain>
    </source>
</reference>
<keyword evidence="5" id="KW-1000">Mitochondrion outer membrane</keyword>
<dbReference type="GO" id="GO:0030150">
    <property type="term" value="P:protein import into mitochondrial matrix"/>
    <property type="evidence" value="ECO:0007669"/>
    <property type="project" value="TreeGrafter"/>
</dbReference>
<dbReference type="PANTHER" id="PTHR12430">
    <property type="entry name" value="MITOCHONDRIAL IMPORT RECEPTOR SUBUNIT TOM20"/>
    <property type="match status" value="1"/>
</dbReference>
<evidence type="ECO:0000256" key="1">
    <source>
        <dbReference type="ARBA" id="ARBA00004572"/>
    </source>
</evidence>
<dbReference type="InterPro" id="IPR022422">
    <property type="entry name" value="MAS20_rcpt_metazoan"/>
</dbReference>
<keyword evidence="12" id="KW-1185">Reference proteome</keyword>
<dbReference type="AlphaFoldDB" id="A0AAV5T7R9"/>
<evidence type="ECO:0000256" key="8">
    <source>
        <dbReference type="ARBA" id="ARBA00023128"/>
    </source>
</evidence>
<dbReference type="Gene3D" id="1.20.960.10">
    <property type="entry name" value="Mitochondrial outer membrane translocase complex, subunit Tom20 domain"/>
    <property type="match status" value="1"/>
</dbReference>
<dbReference type="EMBL" id="BTSX01000004">
    <property type="protein sequence ID" value="GMS91631.1"/>
    <property type="molecule type" value="Genomic_DNA"/>
</dbReference>
<dbReference type="GO" id="GO:0016031">
    <property type="term" value="P:tRNA import into mitochondrion"/>
    <property type="evidence" value="ECO:0007669"/>
    <property type="project" value="TreeGrafter"/>
</dbReference>
<dbReference type="InterPro" id="IPR002056">
    <property type="entry name" value="MAS20"/>
</dbReference>
<dbReference type="PRINTS" id="PR00351">
    <property type="entry name" value="OM20RECEPTOR"/>
</dbReference>
<evidence type="ECO:0000256" key="2">
    <source>
        <dbReference type="ARBA" id="ARBA00005792"/>
    </source>
</evidence>
<dbReference type="SUPFAM" id="SSF47157">
    <property type="entry name" value="Mitochondrial import receptor subunit Tom20"/>
    <property type="match status" value="1"/>
</dbReference>
<dbReference type="PRINTS" id="PR01989">
    <property type="entry name" value="EUOM20RECPTR"/>
</dbReference>
<dbReference type="GO" id="GO:0008320">
    <property type="term" value="F:protein transmembrane transporter activity"/>
    <property type="evidence" value="ECO:0007669"/>
    <property type="project" value="TreeGrafter"/>
</dbReference>
<proteinExistence type="inferred from homology"/>